<dbReference type="PANTHER" id="PTHR42941">
    <property type="entry name" value="SLL1037 PROTEIN"/>
    <property type="match status" value="1"/>
</dbReference>
<keyword evidence="2" id="KW-1185">Reference proteome</keyword>
<sequence length="352" mass="38395">MIKQRLIRIFILCALLAGCSEQLSQQRPYILTTATTGGAYYPIGVAIATITKSQLAPREGVSLSAISSAGSLENIKLLRDNQAQFALLQGPFAAWGWNGEGPISRPQTELRSVAAVWHNVEHFVLMSELAESGTMSDLNNLDGERFVLGARNSGAEQTGRYILDQLGVDYQEKMSLAWMGYGGTANAIQDGNIVGMNIPAGAPVSAITQAYAQMGDQISILSFTEDDLAKINSRYDLWDWYELPEGTYPNQPALVRSISSPNVLAVRSDVPEEAVYHITKTIWENLGALQEIHAATKDMQIERAVRGLGAPLHPGAIRYYREIGLDIAPHLILPGDDRPVSDSNSNLQTSMH</sequence>
<dbReference type="CDD" id="cd13520">
    <property type="entry name" value="PBP2_TAXI_TRAP"/>
    <property type="match status" value="1"/>
</dbReference>
<evidence type="ECO:0000313" key="1">
    <source>
        <dbReference type="EMBL" id="GFZ81821.1"/>
    </source>
</evidence>
<dbReference type="Pfam" id="PF16868">
    <property type="entry name" value="NMT1_3"/>
    <property type="match status" value="1"/>
</dbReference>
<protein>
    <submittedName>
        <fullName evidence="1">C4-dicarboxylate ABC transporter substrate-binding protein</fullName>
    </submittedName>
</protein>
<dbReference type="PROSITE" id="PS51257">
    <property type="entry name" value="PROKAR_LIPOPROTEIN"/>
    <property type="match status" value="1"/>
</dbReference>
<dbReference type="NCBIfam" id="TIGR02122">
    <property type="entry name" value="TRAP_TAXI"/>
    <property type="match status" value="1"/>
</dbReference>
<dbReference type="RefSeq" id="WP_068810266.1">
    <property type="nucleotide sequence ID" value="NZ_BMIY01000012.1"/>
</dbReference>
<dbReference type="AlphaFoldDB" id="A0A916VKI9"/>
<dbReference type="OrthoDB" id="9776669at2"/>
<evidence type="ECO:0000313" key="2">
    <source>
        <dbReference type="Proteomes" id="UP000627715"/>
    </source>
</evidence>
<accession>A0A916VKI9</accession>
<dbReference type="EMBL" id="BMIY01000012">
    <property type="protein sequence ID" value="GFZ81821.1"/>
    <property type="molecule type" value="Genomic_DNA"/>
</dbReference>
<reference evidence="1" key="2">
    <citation type="submission" date="2020-09" db="EMBL/GenBank/DDBJ databases">
        <authorList>
            <person name="Sun Q."/>
            <person name="Zhou Y."/>
        </authorList>
    </citation>
    <scope>NUCLEOTIDE SEQUENCE</scope>
    <source>
        <strain evidence="1">CGMCC 1.15425</strain>
    </source>
</reference>
<dbReference type="Proteomes" id="UP000627715">
    <property type="component" value="Unassembled WGS sequence"/>
</dbReference>
<name>A0A916VKI9_9GAMM</name>
<dbReference type="Gene3D" id="3.40.190.10">
    <property type="entry name" value="Periplasmic binding protein-like II"/>
    <property type="match status" value="2"/>
</dbReference>
<dbReference type="PANTHER" id="PTHR42941:SF1">
    <property type="entry name" value="SLL1037 PROTEIN"/>
    <property type="match status" value="1"/>
</dbReference>
<dbReference type="SUPFAM" id="SSF53850">
    <property type="entry name" value="Periplasmic binding protein-like II"/>
    <property type="match status" value="1"/>
</dbReference>
<proteinExistence type="predicted"/>
<dbReference type="InterPro" id="IPR011852">
    <property type="entry name" value="TRAP_TAXI"/>
</dbReference>
<reference evidence="1" key="1">
    <citation type="journal article" date="2014" name="Int. J. Syst. Evol. Microbiol.">
        <title>Complete genome sequence of Corynebacterium casei LMG S-19264T (=DSM 44701T), isolated from a smear-ripened cheese.</title>
        <authorList>
            <consortium name="US DOE Joint Genome Institute (JGI-PGF)"/>
            <person name="Walter F."/>
            <person name="Albersmeier A."/>
            <person name="Kalinowski J."/>
            <person name="Ruckert C."/>
        </authorList>
    </citation>
    <scope>NUCLEOTIDE SEQUENCE</scope>
    <source>
        <strain evidence="1">CGMCC 1.15425</strain>
    </source>
</reference>
<comment type="caution">
    <text evidence="1">The sequence shown here is derived from an EMBL/GenBank/DDBJ whole genome shotgun (WGS) entry which is preliminary data.</text>
</comment>
<gene>
    <name evidence="1" type="ORF">GCM10011403_26590</name>
</gene>
<organism evidence="1 2">
    <name type="scientific">Pseudohongiella nitratireducens</name>
    <dbReference type="NCBI Taxonomy" id="1768907"/>
    <lineage>
        <taxon>Bacteria</taxon>
        <taxon>Pseudomonadati</taxon>
        <taxon>Pseudomonadota</taxon>
        <taxon>Gammaproteobacteria</taxon>
        <taxon>Pseudomonadales</taxon>
        <taxon>Pseudohongiellaceae</taxon>
        <taxon>Pseudohongiella</taxon>
    </lineage>
</organism>